<dbReference type="Proteomes" id="UP000269669">
    <property type="component" value="Unassembled WGS sequence"/>
</dbReference>
<comment type="caution">
    <text evidence="3">The sequence shown here is derived from an EMBL/GenBank/DDBJ whole genome shotgun (WGS) entry which is preliminary data.</text>
</comment>
<dbReference type="InterPro" id="IPR046847">
    <property type="entry name" value="Xre-like_HTH"/>
</dbReference>
<dbReference type="Pfam" id="PF20432">
    <property type="entry name" value="Xre-like-HTH"/>
    <property type="match status" value="1"/>
</dbReference>
<gene>
    <name evidence="3" type="ORF">EDE15_4559</name>
</gene>
<proteinExistence type="predicted"/>
<dbReference type="EMBL" id="RSDW01000001">
    <property type="protein sequence ID" value="RSL18949.1"/>
    <property type="molecule type" value="Genomic_DNA"/>
</dbReference>
<sequence>MSMATIARKTVAQFVPSSSIAKAARIQPGRSLGLKRMELPTLLKVITSGLRWSAVESFLQESGFTQLQLAQYLGIPVRTLARRKEAGGLDENESERLLRLSEIYDAALDLFAGDKADAREWLLSPVRGLNNSRPIDYARTDYGAREVRNLIGRLEHGVFS</sequence>
<name>A0A428MPZ9_9BACT</name>
<reference evidence="3 4" key="1">
    <citation type="submission" date="2018-12" db="EMBL/GenBank/DDBJ databases">
        <title>Sequencing of bacterial isolates from soil warming experiment in Harvard Forest, Massachusetts, USA.</title>
        <authorList>
            <person name="Deangelis K."/>
        </authorList>
    </citation>
    <scope>NUCLEOTIDE SEQUENCE [LARGE SCALE GENOMIC DNA]</scope>
    <source>
        <strain evidence="3 4">EB153</strain>
    </source>
</reference>
<accession>A0A428MPZ9</accession>
<dbReference type="Pfam" id="PF09722">
    <property type="entry name" value="Xre_MbcA_ParS_C"/>
    <property type="match status" value="1"/>
</dbReference>
<dbReference type="InterPro" id="IPR011979">
    <property type="entry name" value="Antitox_Xre"/>
</dbReference>
<protein>
    <submittedName>
        <fullName evidence="3">Putative toxin-antitoxin system antitoxin component (TIGR02293 family)</fullName>
    </submittedName>
</protein>
<dbReference type="AlphaFoldDB" id="A0A428MPZ9"/>
<organism evidence="3 4">
    <name type="scientific">Edaphobacter aggregans</name>
    <dbReference type="NCBI Taxonomy" id="570835"/>
    <lineage>
        <taxon>Bacteria</taxon>
        <taxon>Pseudomonadati</taxon>
        <taxon>Acidobacteriota</taxon>
        <taxon>Terriglobia</taxon>
        <taxon>Terriglobales</taxon>
        <taxon>Acidobacteriaceae</taxon>
        <taxon>Edaphobacter</taxon>
    </lineage>
</organism>
<dbReference type="OrthoDB" id="8595277at2"/>
<dbReference type="NCBIfam" id="TIGR02293">
    <property type="entry name" value="TAS_TIGR02293"/>
    <property type="match status" value="1"/>
</dbReference>
<evidence type="ECO:0000259" key="1">
    <source>
        <dbReference type="Pfam" id="PF09722"/>
    </source>
</evidence>
<feature type="domain" description="Antitoxin Xre-like helix-turn-helix" evidence="2">
    <location>
        <begin position="43"/>
        <end position="100"/>
    </location>
</feature>
<keyword evidence="4" id="KW-1185">Reference proteome</keyword>
<evidence type="ECO:0000313" key="3">
    <source>
        <dbReference type="EMBL" id="RSL18949.1"/>
    </source>
</evidence>
<evidence type="ECO:0000259" key="2">
    <source>
        <dbReference type="Pfam" id="PF20432"/>
    </source>
</evidence>
<dbReference type="InterPro" id="IPR024467">
    <property type="entry name" value="Xre/MbcA/ParS-like_toxin-bd"/>
</dbReference>
<evidence type="ECO:0000313" key="4">
    <source>
        <dbReference type="Proteomes" id="UP000269669"/>
    </source>
</evidence>
<dbReference type="GO" id="GO:0003677">
    <property type="term" value="F:DNA binding"/>
    <property type="evidence" value="ECO:0007669"/>
    <property type="project" value="InterPro"/>
</dbReference>
<feature type="domain" description="Antitoxin Xre/MbcA/ParS-like toxin-binding" evidence="1">
    <location>
        <begin position="106"/>
        <end position="157"/>
    </location>
</feature>